<dbReference type="Pfam" id="PF07776">
    <property type="entry name" value="zf-AD"/>
    <property type="match status" value="1"/>
</dbReference>
<feature type="domain" description="C2H2-type" evidence="13">
    <location>
        <begin position="232"/>
        <end position="259"/>
    </location>
</feature>
<feature type="binding site" evidence="11">
    <location>
        <position position="55"/>
    </location>
    <ligand>
        <name>Zn(2+)</name>
        <dbReference type="ChEBI" id="CHEBI:29105"/>
    </ligand>
</feature>
<reference evidence="15" key="1">
    <citation type="submission" date="2020-05" db="UniProtKB">
        <authorList>
            <consortium name="EnsemblMetazoa"/>
        </authorList>
    </citation>
    <scope>IDENTIFICATION</scope>
    <source>
        <strain evidence="15">USDA</strain>
    </source>
</reference>
<feature type="compositionally biased region" description="Basic residues" evidence="12">
    <location>
        <begin position="189"/>
        <end position="199"/>
    </location>
</feature>
<feature type="binding site" evidence="11">
    <location>
        <position position="58"/>
    </location>
    <ligand>
        <name>Zn(2+)</name>
        <dbReference type="ChEBI" id="CHEBI:29105"/>
    </ligand>
</feature>
<dbReference type="EnsemblMetazoa" id="SCAU003296-RA">
    <property type="protein sequence ID" value="SCAU003296-PA"/>
    <property type="gene ID" value="SCAU003296"/>
</dbReference>
<feature type="domain" description="ZAD" evidence="14">
    <location>
        <begin position="8"/>
        <end position="82"/>
    </location>
</feature>
<dbReference type="GO" id="GO:0008270">
    <property type="term" value="F:zinc ion binding"/>
    <property type="evidence" value="ECO:0007669"/>
    <property type="project" value="UniProtKB-UniRule"/>
</dbReference>
<dbReference type="FunFam" id="3.30.160.60:FF:000325">
    <property type="entry name" value="ZFP90 zinc finger protein"/>
    <property type="match status" value="1"/>
</dbReference>
<dbReference type="VEuPathDB" id="VectorBase:SCAU003296"/>
<dbReference type="InterPro" id="IPR012934">
    <property type="entry name" value="Znf_AD"/>
</dbReference>
<evidence type="ECO:0008006" key="17">
    <source>
        <dbReference type="Google" id="ProtNLM"/>
    </source>
</evidence>
<dbReference type="AlphaFoldDB" id="A0A1I8NYU1"/>
<dbReference type="Pfam" id="PF00096">
    <property type="entry name" value="zf-C2H2"/>
    <property type="match status" value="1"/>
</dbReference>
<dbReference type="SUPFAM" id="SSF57716">
    <property type="entry name" value="Glucocorticoid receptor-like (DNA-binding domain)"/>
    <property type="match status" value="1"/>
</dbReference>
<dbReference type="Pfam" id="PF13912">
    <property type="entry name" value="zf-C2H2_6"/>
    <property type="match status" value="1"/>
</dbReference>
<evidence type="ECO:0000256" key="2">
    <source>
        <dbReference type="ARBA" id="ARBA00022723"/>
    </source>
</evidence>
<keyword evidence="4 10" id="KW-0863">Zinc-finger</keyword>
<dbReference type="OrthoDB" id="654211at2759"/>
<organism evidence="15 16">
    <name type="scientific">Stomoxys calcitrans</name>
    <name type="common">Stable fly</name>
    <name type="synonym">Conops calcitrans</name>
    <dbReference type="NCBI Taxonomy" id="35570"/>
    <lineage>
        <taxon>Eukaryota</taxon>
        <taxon>Metazoa</taxon>
        <taxon>Ecdysozoa</taxon>
        <taxon>Arthropoda</taxon>
        <taxon>Hexapoda</taxon>
        <taxon>Insecta</taxon>
        <taxon>Pterygota</taxon>
        <taxon>Neoptera</taxon>
        <taxon>Endopterygota</taxon>
        <taxon>Diptera</taxon>
        <taxon>Brachycera</taxon>
        <taxon>Muscomorpha</taxon>
        <taxon>Muscoidea</taxon>
        <taxon>Muscidae</taxon>
        <taxon>Stomoxys</taxon>
    </lineage>
</organism>
<dbReference type="STRING" id="35570.A0A1I8NYU1"/>
<keyword evidence="6" id="KW-0805">Transcription regulation</keyword>
<dbReference type="PROSITE" id="PS50157">
    <property type="entry name" value="ZINC_FINGER_C2H2_2"/>
    <property type="match status" value="2"/>
</dbReference>
<gene>
    <name evidence="15" type="primary">106088020</name>
</gene>
<dbReference type="Gene3D" id="3.40.1800.20">
    <property type="match status" value="1"/>
</dbReference>
<feature type="binding site" evidence="11">
    <location>
        <position position="13"/>
    </location>
    <ligand>
        <name>Zn(2+)</name>
        <dbReference type="ChEBI" id="CHEBI:29105"/>
    </ligand>
</feature>
<evidence type="ECO:0000256" key="1">
    <source>
        <dbReference type="ARBA" id="ARBA00004123"/>
    </source>
</evidence>
<comment type="subcellular location">
    <subcellularLocation>
        <location evidence="1">Nucleus</location>
    </subcellularLocation>
</comment>
<name>A0A1I8NYU1_STOCA</name>
<dbReference type="SUPFAM" id="SSF57667">
    <property type="entry name" value="beta-beta-alpha zinc fingers"/>
    <property type="match status" value="2"/>
</dbReference>
<dbReference type="PROSITE" id="PS51915">
    <property type="entry name" value="ZAD"/>
    <property type="match status" value="1"/>
</dbReference>
<dbReference type="Gene3D" id="3.30.160.60">
    <property type="entry name" value="Classic Zinc Finger"/>
    <property type="match status" value="2"/>
</dbReference>
<dbReference type="KEGG" id="scac:106088020"/>
<evidence type="ECO:0000259" key="14">
    <source>
        <dbReference type="PROSITE" id="PS51915"/>
    </source>
</evidence>
<keyword evidence="8" id="KW-0804">Transcription</keyword>
<feature type="region of interest" description="Disordered" evidence="12">
    <location>
        <begin position="178"/>
        <end position="200"/>
    </location>
</feature>
<evidence type="ECO:0000259" key="13">
    <source>
        <dbReference type="PROSITE" id="PS50157"/>
    </source>
</evidence>
<dbReference type="InterPro" id="IPR036236">
    <property type="entry name" value="Znf_C2H2_sf"/>
</dbReference>
<evidence type="ECO:0000313" key="16">
    <source>
        <dbReference type="Proteomes" id="UP000095300"/>
    </source>
</evidence>
<evidence type="ECO:0000256" key="5">
    <source>
        <dbReference type="ARBA" id="ARBA00022833"/>
    </source>
</evidence>
<keyword evidence="9" id="KW-0539">Nucleus</keyword>
<keyword evidence="7" id="KW-0238">DNA-binding</keyword>
<dbReference type="GO" id="GO:0005634">
    <property type="term" value="C:nucleus"/>
    <property type="evidence" value="ECO:0007669"/>
    <property type="project" value="UniProtKB-SubCell"/>
</dbReference>
<evidence type="ECO:0000256" key="10">
    <source>
        <dbReference type="PROSITE-ProRule" id="PRU00042"/>
    </source>
</evidence>
<evidence type="ECO:0000256" key="8">
    <source>
        <dbReference type="ARBA" id="ARBA00023163"/>
    </source>
</evidence>
<sequence>MFSSRTWLICRVCMQQRDAMTNLFTQVSNQPIWNLLRDCGGIPVRRKDNLPDQICEACLQRLWKAHAFRLDCQRAHREITQLVQPILDNDEEFLSENVSEKTDILDKFHAEVIDKFQSQNDSEYPVYSCSSISSNSTNPELKIRCEKLPITTNNYIEVNDEKLKSWVPPLKESMTLSIQSSTNKDVTKSKRRRRTRKKLNSNEQTEICKICANVYPNAELLRHHMYVHKKPHLCNICGKTFSQIQQYKNHKNSHMGIRPYQCRVCSKEFSDISNRNKHEKNVHSVGKNAKSTECYICNKKYCSLQSLRKHHQNVHMKLITPTNELKNIRNLPAMGSMDQNVDATERELANDRFPHMESYGYNNDDVKRPMQTITAEA</sequence>
<keyword evidence="16" id="KW-1185">Reference proteome</keyword>
<evidence type="ECO:0000256" key="11">
    <source>
        <dbReference type="PROSITE-ProRule" id="PRU01263"/>
    </source>
</evidence>
<protein>
    <recommendedName>
        <fullName evidence="17">Protein krueppel</fullName>
    </recommendedName>
</protein>
<dbReference type="InterPro" id="IPR013087">
    <property type="entry name" value="Znf_C2H2_type"/>
</dbReference>
<evidence type="ECO:0000313" key="15">
    <source>
        <dbReference type="EnsemblMetazoa" id="SCAU003296-PA"/>
    </source>
</evidence>
<evidence type="ECO:0000256" key="4">
    <source>
        <dbReference type="ARBA" id="ARBA00022771"/>
    </source>
</evidence>
<keyword evidence="3" id="KW-0677">Repeat</keyword>
<evidence type="ECO:0000256" key="12">
    <source>
        <dbReference type="SAM" id="MobiDB-lite"/>
    </source>
</evidence>
<dbReference type="PANTHER" id="PTHR24394">
    <property type="entry name" value="ZINC FINGER PROTEIN"/>
    <property type="match status" value="1"/>
</dbReference>
<proteinExistence type="predicted"/>
<dbReference type="PANTHER" id="PTHR24394:SF44">
    <property type="entry name" value="ZINC FINGER PROTEIN 271-LIKE"/>
    <property type="match status" value="1"/>
</dbReference>
<dbReference type="GO" id="GO:0003677">
    <property type="term" value="F:DNA binding"/>
    <property type="evidence" value="ECO:0007669"/>
    <property type="project" value="UniProtKB-KW"/>
</dbReference>
<evidence type="ECO:0000256" key="7">
    <source>
        <dbReference type="ARBA" id="ARBA00023125"/>
    </source>
</evidence>
<feature type="domain" description="C2H2-type" evidence="13">
    <location>
        <begin position="260"/>
        <end position="288"/>
    </location>
</feature>
<evidence type="ECO:0000256" key="9">
    <source>
        <dbReference type="ARBA" id="ARBA00023242"/>
    </source>
</evidence>
<keyword evidence="5 11" id="KW-0862">Zinc</keyword>
<accession>A0A1I8NYU1</accession>
<dbReference type="PROSITE" id="PS00028">
    <property type="entry name" value="ZINC_FINGER_C2H2_1"/>
    <property type="match status" value="3"/>
</dbReference>
<evidence type="ECO:0000256" key="6">
    <source>
        <dbReference type="ARBA" id="ARBA00023015"/>
    </source>
</evidence>
<dbReference type="GO" id="GO:0000981">
    <property type="term" value="F:DNA-binding transcription factor activity, RNA polymerase II-specific"/>
    <property type="evidence" value="ECO:0007669"/>
    <property type="project" value="TreeGrafter"/>
</dbReference>
<evidence type="ECO:0000256" key="3">
    <source>
        <dbReference type="ARBA" id="ARBA00022737"/>
    </source>
</evidence>
<feature type="binding site" evidence="11">
    <location>
        <position position="10"/>
    </location>
    <ligand>
        <name>Zn(2+)</name>
        <dbReference type="ChEBI" id="CHEBI:29105"/>
    </ligand>
</feature>
<dbReference type="SMART" id="SM00868">
    <property type="entry name" value="zf-AD"/>
    <property type="match status" value="1"/>
</dbReference>
<keyword evidence="2 11" id="KW-0479">Metal-binding</keyword>
<dbReference type="SMART" id="SM00355">
    <property type="entry name" value="ZnF_C2H2"/>
    <property type="match status" value="4"/>
</dbReference>
<dbReference type="Proteomes" id="UP000095300">
    <property type="component" value="Unassembled WGS sequence"/>
</dbReference>